<dbReference type="EMBL" id="JACZHT010000006">
    <property type="protein sequence ID" value="MBE1237641.1"/>
    <property type="molecule type" value="Genomic_DNA"/>
</dbReference>
<organism evidence="5 6">
    <name type="scientific">Phaeovibrio sulfidiphilus</name>
    <dbReference type="NCBI Taxonomy" id="1220600"/>
    <lineage>
        <taxon>Bacteria</taxon>
        <taxon>Pseudomonadati</taxon>
        <taxon>Pseudomonadota</taxon>
        <taxon>Alphaproteobacteria</taxon>
        <taxon>Rhodospirillales</taxon>
        <taxon>Rhodospirillaceae</taxon>
        <taxon>Phaeovibrio</taxon>
    </lineage>
</organism>
<dbReference type="Gene3D" id="2.40.30.90">
    <property type="entry name" value="Bacterial fluorinating enzyme like"/>
    <property type="match status" value="1"/>
</dbReference>
<gene>
    <name evidence="5" type="ORF">IHV25_08270</name>
</gene>
<dbReference type="InterPro" id="IPR046469">
    <property type="entry name" value="SAM_HAT_N"/>
</dbReference>
<dbReference type="InterPro" id="IPR002747">
    <property type="entry name" value="SAM_OH_AdoTrfase"/>
</dbReference>
<feature type="domain" description="S-adenosyl-l-methionine hydroxide adenosyltransferase N-terminal" evidence="3">
    <location>
        <begin position="2"/>
        <end position="147"/>
    </location>
</feature>
<dbReference type="InterPro" id="IPR046470">
    <property type="entry name" value="SAM_HAT_C"/>
</dbReference>
<comment type="similarity">
    <text evidence="2">Belongs to the SAM hydrolase / SAM-dependent halogenase family.</text>
</comment>
<dbReference type="InterPro" id="IPR023228">
    <property type="entry name" value="SAM_OH_AdoTrfase_N_sf"/>
</dbReference>
<evidence type="ECO:0000313" key="5">
    <source>
        <dbReference type="EMBL" id="MBE1237641.1"/>
    </source>
</evidence>
<dbReference type="AlphaFoldDB" id="A0A8J6YJQ6"/>
<dbReference type="SUPFAM" id="SSF101852">
    <property type="entry name" value="Bacterial fluorinating enzyme, C-terminal domain"/>
    <property type="match status" value="1"/>
</dbReference>
<comment type="caution">
    <text evidence="5">The sequence shown here is derived from an EMBL/GenBank/DDBJ whole genome shotgun (WGS) entry which is preliminary data.</text>
</comment>
<accession>A0A8J6YJQ6</accession>
<feature type="domain" description="S-adenosyl-l-methionine hydroxide adenosyltransferase C-terminal" evidence="4">
    <location>
        <begin position="168"/>
        <end position="246"/>
    </location>
</feature>
<keyword evidence="6" id="KW-1185">Reference proteome</keyword>
<dbReference type="SUPFAM" id="SSF102522">
    <property type="entry name" value="Bacterial fluorinating enzyme, N-terminal domain"/>
    <property type="match status" value="1"/>
</dbReference>
<protein>
    <submittedName>
        <fullName evidence="5">SAM-dependent chlorinase/fluorinase</fullName>
    </submittedName>
</protein>
<evidence type="ECO:0000256" key="1">
    <source>
        <dbReference type="ARBA" id="ARBA00022691"/>
    </source>
</evidence>
<dbReference type="Pfam" id="PF20257">
    <property type="entry name" value="SAM_HAT_C"/>
    <property type="match status" value="1"/>
</dbReference>
<evidence type="ECO:0000259" key="4">
    <source>
        <dbReference type="Pfam" id="PF20257"/>
    </source>
</evidence>
<dbReference type="InterPro" id="IPR023227">
    <property type="entry name" value="SAM_OH_AdoTrfase_C_sf"/>
</dbReference>
<proteinExistence type="inferred from homology"/>
<dbReference type="PIRSF" id="PIRSF006779">
    <property type="entry name" value="UCP006779"/>
    <property type="match status" value="1"/>
</dbReference>
<evidence type="ECO:0000259" key="3">
    <source>
        <dbReference type="Pfam" id="PF01887"/>
    </source>
</evidence>
<name>A0A8J6YJQ6_9PROT</name>
<dbReference type="PANTHER" id="PTHR35092:SF1">
    <property type="entry name" value="CHLORINASE MJ1651"/>
    <property type="match status" value="1"/>
</dbReference>
<dbReference type="RefSeq" id="WP_192534743.1">
    <property type="nucleotide sequence ID" value="NZ_JACZHT010000006.1"/>
</dbReference>
<sequence length="253" mass="26677">MILLATDFGTSGLYTGQMRMVLAARAPSVPVIELFADLPAFDPFRSSYLLSAYGTPWSGVPGDAVVIGVVDPGVGSARAGVLLRAGSVWYVGPDNGLFSMIVRHGRDRRPLEAWQLPQAPGTASATFHGRDVFAPVAAGLAAGQMPEGCSPIDPITLDREDWPEDLPEIVRIDPYGNAITGLRAASFPGVNALRVGPRTLARARTFSDVPEGAGFFYANANGLLEIAVNRGRADETFGLRAGSPVTPELSPTT</sequence>
<reference evidence="5" key="1">
    <citation type="submission" date="2020-10" db="EMBL/GenBank/DDBJ databases">
        <title>Genome sequence of the unusual species of purple photosynthetic bacteria, Phaeovibrio sulfidiphilus DSM 23193, type strain.</title>
        <authorList>
            <person name="Kyndt J.A."/>
            <person name="Meyer T.E."/>
        </authorList>
    </citation>
    <scope>NUCLEOTIDE SEQUENCE</scope>
    <source>
        <strain evidence="5">DSM 23193</strain>
    </source>
</reference>
<dbReference type="PANTHER" id="PTHR35092">
    <property type="entry name" value="CHLORINASE MJ1651"/>
    <property type="match status" value="1"/>
</dbReference>
<evidence type="ECO:0000256" key="2">
    <source>
        <dbReference type="ARBA" id="ARBA00024035"/>
    </source>
</evidence>
<dbReference type="Pfam" id="PF01887">
    <property type="entry name" value="SAM_HAT_N"/>
    <property type="match status" value="1"/>
</dbReference>
<dbReference type="Proteomes" id="UP000631034">
    <property type="component" value="Unassembled WGS sequence"/>
</dbReference>
<keyword evidence="1" id="KW-0949">S-adenosyl-L-methionine</keyword>
<dbReference type="Gene3D" id="3.40.50.10790">
    <property type="entry name" value="S-adenosyl-l-methionine hydroxide adenosyltransferase, N-terminal"/>
    <property type="match status" value="1"/>
</dbReference>
<evidence type="ECO:0000313" key="6">
    <source>
        <dbReference type="Proteomes" id="UP000631034"/>
    </source>
</evidence>